<name>A0A1X6ZYK3_9RHOB</name>
<evidence type="ECO:0000313" key="2">
    <source>
        <dbReference type="EMBL" id="SLN65373.1"/>
    </source>
</evidence>
<gene>
    <name evidence="2" type="ORF">ROH8110_03676</name>
</gene>
<feature type="transmembrane region" description="Helical" evidence="1">
    <location>
        <begin position="144"/>
        <end position="162"/>
    </location>
</feature>
<organism evidence="2 3">
    <name type="scientific">Roseovarius halotolerans</name>
    <dbReference type="NCBI Taxonomy" id="505353"/>
    <lineage>
        <taxon>Bacteria</taxon>
        <taxon>Pseudomonadati</taxon>
        <taxon>Pseudomonadota</taxon>
        <taxon>Alphaproteobacteria</taxon>
        <taxon>Rhodobacterales</taxon>
        <taxon>Roseobacteraceae</taxon>
        <taxon>Roseovarius</taxon>
    </lineage>
</organism>
<protein>
    <submittedName>
        <fullName evidence="2">Uncharacterized protein</fullName>
    </submittedName>
</protein>
<keyword evidence="1" id="KW-1133">Transmembrane helix</keyword>
<dbReference type="OrthoDB" id="7838544at2"/>
<dbReference type="EMBL" id="FWFU01000007">
    <property type="protein sequence ID" value="SLN65373.1"/>
    <property type="molecule type" value="Genomic_DNA"/>
</dbReference>
<accession>A0A1X6ZYK3</accession>
<dbReference type="AlphaFoldDB" id="A0A1X6ZYK3"/>
<reference evidence="2 3" key="1">
    <citation type="submission" date="2017-03" db="EMBL/GenBank/DDBJ databases">
        <authorList>
            <person name="Afonso C.L."/>
            <person name="Miller P.J."/>
            <person name="Scott M.A."/>
            <person name="Spackman E."/>
            <person name="Goraichik I."/>
            <person name="Dimitrov K.M."/>
            <person name="Suarez D.L."/>
            <person name="Swayne D.E."/>
        </authorList>
    </citation>
    <scope>NUCLEOTIDE SEQUENCE [LARGE SCALE GENOMIC DNA]</scope>
    <source>
        <strain evidence="2 3">CECT 8110</strain>
    </source>
</reference>
<proteinExistence type="predicted"/>
<keyword evidence="3" id="KW-1185">Reference proteome</keyword>
<dbReference type="RefSeq" id="WP_085819230.1">
    <property type="nucleotide sequence ID" value="NZ_FWFU01000007.1"/>
</dbReference>
<keyword evidence="1" id="KW-0812">Transmembrane</keyword>
<keyword evidence="1" id="KW-0472">Membrane</keyword>
<sequence length="194" mass="21977">MLDEELPDDVAKLRPRKLRLGPDVERLLEGVAGVEVDPKKARETNGLRPKANSVNAARCARCGQIEYITREYCRCGHYLTGQIEDEYLAWERNLAETHERLSTEADRKLKPFRIMALAAIPFIIWPLLYPVLFDDFGSLTTWLWMLPGIAIFGLFGLVQAVVTAELNDSAHALATANFEQFLTERIRVPSNSFT</sequence>
<evidence type="ECO:0000313" key="3">
    <source>
        <dbReference type="Proteomes" id="UP000193207"/>
    </source>
</evidence>
<feature type="transmembrane region" description="Helical" evidence="1">
    <location>
        <begin position="114"/>
        <end position="132"/>
    </location>
</feature>
<evidence type="ECO:0000256" key="1">
    <source>
        <dbReference type="SAM" id="Phobius"/>
    </source>
</evidence>
<dbReference type="Proteomes" id="UP000193207">
    <property type="component" value="Unassembled WGS sequence"/>
</dbReference>